<dbReference type="NCBIfam" id="TIGR02027">
    <property type="entry name" value="rpoA"/>
    <property type="match status" value="1"/>
</dbReference>
<dbReference type="Gene3D" id="1.10.150.20">
    <property type="entry name" value="5' to 3' exonuclease, C-terminal subdomain"/>
    <property type="match status" value="1"/>
</dbReference>
<dbReference type="SUPFAM" id="SSF56553">
    <property type="entry name" value="Insert subdomain of RNA polymerase alpha subunit"/>
    <property type="match status" value="1"/>
</dbReference>
<comment type="catalytic activity">
    <reaction evidence="10 11">
        <text>RNA(n) + a ribonucleoside 5'-triphosphate = RNA(n+1) + diphosphate</text>
        <dbReference type="Rhea" id="RHEA:21248"/>
        <dbReference type="Rhea" id="RHEA-COMP:14527"/>
        <dbReference type="Rhea" id="RHEA-COMP:17342"/>
        <dbReference type="ChEBI" id="CHEBI:33019"/>
        <dbReference type="ChEBI" id="CHEBI:61557"/>
        <dbReference type="ChEBI" id="CHEBI:140395"/>
        <dbReference type="EC" id="2.7.7.6"/>
    </reaction>
</comment>
<keyword evidence="6 11" id="KW-0548">Nucleotidyltransferase</keyword>
<evidence type="ECO:0000256" key="10">
    <source>
        <dbReference type="ARBA" id="ARBA00048552"/>
    </source>
</evidence>
<dbReference type="HAMAP" id="MF_00059">
    <property type="entry name" value="RNApol_bact_RpoA"/>
    <property type="match status" value="1"/>
</dbReference>
<dbReference type="InterPro" id="IPR036603">
    <property type="entry name" value="RBP11-like"/>
</dbReference>
<keyword evidence="7 11" id="KW-0804">Transcription</keyword>
<proteinExistence type="inferred from homology"/>
<dbReference type="NCBIfam" id="NF003513">
    <property type="entry name" value="PRK05182.1-2"/>
    <property type="match status" value="1"/>
</dbReference>
<reference evidence="13 14" key="1">
    <citation type="submission" date="2023-02" db="EMBL/GenBank/DDBJ databases">
        <title>Host association and intracellularity evolved multiple times independently in the Rickettsiales.</title>
        <authorList>
            <person name="Castelli M."/>
            <person name="Nardi T."/>
            <person name="Gammuto L."/>
            <person name="Bellinzona G."/>
            <person name="Sabaneyeva E."/>
            <person name="Potekhin A."/>
            <person name="Serra V."/>
            <person name="Petroni G."/>
            <person name="Sassera D."/>
        </authorList>
    </citation>
    <scope>NUCLEOTIDE SEQUENCE [LARGE SCALE GENOMIC DNA]</scope>
    <source>
        <strain evidence="13 14">BOD18</strain>
    </source>
</reference>
<comment type="similarity">
    <text evidence="1 11">Belongs to the RNA polymerase alpha chain family.</text>
</comment>
<dbReference type="SMART" id="SM00662">
    <property type="entry name" value="RPOLD"/>
    <property type="match status" value="1"/>
</dbReference>
<dbReference type="Pfam" id="PF01193">
    <property type="entry name" value="RNA_pol_L"/>
    <property type="match status" value="1"/>
</dbReference>
<feature type="domain" description="DNA-directed RNA polymerase RpoA/D/Rpb3-type" evidence="12">
    <location>
        <begin position="32"/>
        <end position="244"/>
    </location>
</feature>
<dbReference type="NCBIfam" id="NF003519">
    <property type="entry name" value="PRK05182.2-5"/>
    <property type="match status" value="1"/>
</dbReference>
<dbReference type="Pfam" id="PF01000">
    <property type="entry name" value="RNA_pol_A_bac"/>
    <property type="match status" value="1"/>
</dbReference>
<name>A0ABU5L7Z8_9RICK</name>
<evidence type="ECO:0000256" key="3">
    <source>
        <dbReference type="ARBA" id="ARBA00015972"/>
    </source>
</evidence>
<dbReference type="GO" id="GO:0000428">
    <property type="term" value="C:DNA-directed RNA polymerase complex"/>
    <property type="evidence" value="ECO:0007669"/>
    <property type="project" value="UniProtKB-KW"/>
</dbReference>
<evidence type="ECO:0000256" key="11">
    <source>
        <dbReference type="HAMAP-Rule" id="MF_00059"/>
    </source>
</evidence>
<evidence type="ECO:0000256" key="8">
    <source>
        <dbReference type="ARBA" id="ARBA00032524"/>
    </source>
</evidence>
<dbReference type="InterPro" id="IPR011262">
    <property type="entry name" value="DNA-dir_RNA_pol_insert"/>
</dbReference>
<dbReference type="CDD" id="cd06928">
    <property type="entry name" value="RNAP_alpha_NTD"/>
    <property type="match status" value="1"/>
</dbReference>
<dbReference type="Gene3D" id="3.30.1360.10">
    <property type="entry name" value="RNA polymerase, RBP11-like subunit"/>
    <property type="match status" value="1"/>
</dbReference>
<protein>
    <recommendedName>
        <fullName evidence="3 11">DNA-directed RNA polymerase subunit alpha</fullName>
        <shortName evidence="11">RNAP subunit alpha</shortName>
        <ecNumber evidence="2 11">2.7.7.6</ecNumber>
    </recommendedName>
    <alternativeName>
        <fullName evidence="9 11">RNA polymerase subunit alpha</fullName>
    </alternativeName>
    <alternativeName>
        <fullName evidence="8 11">Transcriptase subunit alpha</fullName>
    </alternativeName>
</protein>
<evidence type="ECO:0000256" key="6">
    <source>
        <dbReference type="ARBA" id="ARBA00022695"/>
    </source>
</evidence>
<evidence type="ECO:0000256" key="7">
    <source>
        <dbReference type="ARBA" id="ARBA00023163"/>
    </source>
</evidence>
<dbReference type="InterPro" id="IPR011260">
    <property type="entry name" value="RNAP_asu_C"/>
</dbReference>
<dbReference type="Proteomes" id="UP001293791">
    <property type="component" value="Unassembled WGS sequence"/>
</dbReference>
<comment type="subunit">
    <text evidence="11">Homodimer. The RNAP catalytic core consists of 2 alpha, 1 beta, 1 beta' and 1 omega subunit. When a sigma factor is associated with the core the holoenzyme is formed, which can initiate transcription.</text>
</comment>
<evidence type="ECO:0000259" key="12">
    <source>
        <dbReference type="SMART" id="SM00662"/>
    </source>
</evidence>
<evidence type="ECO:0000256" key="4">
    <source>
        <dbReference type="ARBA" id="ARBA00022478"/>
    </source>
</evidence>
<dbReference type="EMBL" id="JARGYT010000031">
    <property type="protein sequence ID" value="MDZ5762254.1"/>
    <property type="molecule type" value="Genomic_DNA"/>
</dbReference>
<comment type="function">
    <text evidence="11">DNA-dependent RNA polymerase catalyzes the transcription of DNA into RNA using the four ribonucleoside triphosphates as substrates.</text>
</comment>
<keyword evidence="4 11" id="KW-0240">DNA-directed RNA polymerase</keyword>
<dbReference type="SUPFAM" id="SSF47789">
    <property type="entry name" value="C-terminal domain of RNA polymerase alpha subunit"/>
    <property type="match status" value="1"/>
</dbReference>
<evidence type="ECO:0000313" key="13">
    <source>
        <dbReference type="EMBL" id="MDZ5762254.1"/>
    </source>
</evidence>
<evidence type="ECO:0000256" key="9">
    <source>
        <dbReference type="ARBA" id="ARBA00033070"/>
    </source>
</evidence>
<feature type="region of interest" description="Alpha C-terminal domain (alpha-CTD)" evidence="11">
    <location>
        <begin position="269"/>
        <end position="356"/>
    </location>
</feature>
<accession>A0ABU5L7Z8</accession>
<comment type="caution">
    <text evidence="13">The sequence shown here is derived from an EMBL/GenBank/DDBJ whole genome shotgun (WGS) entry which is preliminary data.</text>
</comment>
<dbReference type="Gene3D" id="2.170.120.12">
    <property type="entry name" value="DNA-directed RNA polymerase, insert domain"/>
    <property type="match status" value="1"/>
</dbReference>
<dbReference type="InterPro" id="IPR036643">
    <property type="entry name" value="RNApol_insert_sf"/>
</dbReference>
<dbReference type="RefSeq" id="WP_322497730.1">
    <property type="nucleotide sequence ID" value="NZ_JARGYT010000031.1"/>
</dbReference>
<keyword evidence="14" id="KW-1185">Reference proteome</keyword>
<evidence type="ECO:0000256" key="5">
    <source>
        <dbReference type="ARBA" id="ARBA00022679"/>
    </source>
</evidence>
<dbReference type="EC" id="2.7.7.6" evidence="2 11"/>
<dbReference type="InterPro" id="IPR011263">
    <property type="entry name" value="DNA-dir_RNA_pol_RpoA/D/Rpb3"/>
</dbReference>
<gene>
    <name evidence="11" type="primary">rpoA</name>
    <name evidence="13" type="ORF">Cyrtocomes_00630</name>
</gene>
<evidence type="ECO:0000256" key="2">
    <source>
        <dbReference type="ARBA" id="ARBA00012418"/>
    </source>
</evidence>
<dbReference type="SUPFAM" id="SSF55257">
    <property type="entry name" value="RBP11-like subunits of RNA polymerase"/>
    <property type="match status" value="1"/>
</dbReference>
<keyword evidence="5 11" id="KW-0808">Transferase</keyword>
<organism evidence="13 14">
    <name type="scientific">Candidatus Cyrtobacter comes</name>
    <dbReference type="NCBI Taxonomy" id="675776"/>
    <lineage>
        <taxon>Bacteria</taxon>
        <taxon>Pseudomonadati</taxon>
        <taxon>Pseudomonadota</taxon>
        <taxon>Alphaproteobacteria</taxon>
        <taxon>Rickettsiales</taxon>
        <taxon>Candidatus Midichloriaceae</taxon>
        <taxon>Candidatus Cyrtobacter</taxon>
    </lineage>
</organism>
<feature type="region of interest" description="Alpha N-terminal domain (alpha-NTD)" evidence="11">
    <location>
        <begin position="1"/>
        <end position="246"/>
    </location>
</feature>
<evidence type="ECO:0000256" key="1">
    <source>
        <dbReference type="ARBA" id="ARBA00007123"/>
    </source>
</evidence>
<sequence>MLEINEGTIDSIVPSVVVRSPSYYLDKMDGDSAVFKLEPLPSGLGYTIGNAMRRVMFSSLKGCAVTAIKFDSLAHEFSSIQGIKEDVTSMILNLKKVVVSSVHDEKKLKLECSNNTNEIVRVTAGMISCPAGVDVINKDFTICHIGPKAVLELEILVSSGFGYVSASSNVRLASNLGVGAIPLDATFCPVKRVSFSVDRSRIGADTEFDKLTLVVETNGSVQHDRVLDTAATVLRDHLSVFLLNLPLASIELSKEKSEADMPHVDVALLSKLCVKIDDLELSVRSNNCLKNANITYVGDIVIKDESKLLQTPNFGRKSLNEIKEVLSSMGLCLGMSLPCEWPLEDIEDMIKKYVNK</sequence>
<evidence type="ECO:0000313" key="14">
    <source>
        <dbReference type="Proteomes" id="UP001293791"/>
    </source>
</evidence>
<comment type="domain">
    <text evidence="11">The N-terminal domain is essential for RNAP assembly and basal transcription, whereas the C-terminal domain is involved in interaction with transcriptional regulators and with upstream promoter elements.</text>
</comment>
<dbReference type="Pfam" id="PF03118">
    <property type="entry name" value="RNA_pol_A_CTD"/>
    <property type="match status" value="1"/>
</dbReference>
<dbReference type="InterPro" id="IPR011773">
    <property type="entry name" value="DNA-dir_RpoA"/>
</dbReference>